<dbReference type="AlphaFoldDB" id="A0AAV5ISK9"/>
<reference evidence="1 2" key="1">
    <citation type="journal article" date="2021" name="Commun. Biol.">
        <title>The genome of Shorea leprosula (Dipterocarpaceae) highlights the ecological relevance of drought in aseasonal tropical rainforests.</title>
        <authorList>
            <person name="Ng K.K.S."/>
            <person name="Kobayashi M.J."/>
            <person name="Fawcett J.A."/>
            <person name="Hatakeyama M."/>
            <person name="Paape T."/>
            <person name="Ng C.H."/>
            <person name="Ang C.C."/>
            <person name="Tnah L.H."/>
            <person name="Lee C.T."/>
            <person name="Nishiyama T."/>
            <person name="Sese J."/>
            <person name="O'Brien M.J."/>
            <person name="Copetti D."/>
            <person name="Mohd Noor M.I."/>
            <person name="Ong R.C."/>
            <person name="Putra M."/>
            <person name="Sireger I.Z."/>
            <person name="Indrioko S."/>
            <person name="Kosugi Y."/>
            <person name="Izuno A."/>
            <person name="Isagi Y."/>
            <person name="Lee S.L."/>
            <person name="Shimizu K.K."/>
        </authorList>
    </citation>
    <scope>NUCLEOTIDE SEQUENCE [LARGE SCALE GENOMIC DNA]</scope>
    <source>
        <strain evidence="1">214</strain>
    </source>
</reference>
<proteinExistence type="predicted"/>
<dbReference type="EMBL" id="BPVZ01000019">
    <property type="protein sequence ID" value="GKV02819.1"/>
    <property type="molecule type" value="Genomic_DNA"/>
</dbReference>
<keyword evidence="2" id="KW-1185">Reference proteome</keyword>
<sequence>MVLPIFGSCSYCLRVLFTGTVHGHCSRIDGQQLREIKCLHGINSGAF</sequence>
<evidence type="ECO:0000313" key="1">
    <source>
        <dbReference type="EMBL" id="GKV02819.1"/>
    </source>
</evidence>
<gene>
    <name evidence="1" type="ORF">SLEP1_g15209</name>
</gene>
<accession>A0AAV5ISK9</accession>
<protein>
    <submittedName>
        <fullName evidence="1">Uncharacterized protein</fullName>
    </submittedName>
</protein>
<organism evidence="1 2">
    <name type="scientific">Rubroshorea leprosula</name>
    <dbReference type="NCBI Taxonomy" id="152421"/>
    <lineage>
        <taxon>Eukaryota</taxon>
        <taxon>Viridiplantae</taxon>
        <taxon>Streptophyta</taxon>
        <taxon>Embryophyta</taxon>
        <taxon>Tracheophyta</taxon>
        <taxon>Spermatophyta</taxon>
        <taxon>Magnoliopsida</taxon>
        <taxon>eudicotyledons</taxon>
        <taxon>Gunneridae</taxon>
        <taxon>Pentapetalae</taxon>
        <taxon>rosids</taxon>
        <taxon>malvids</taxon>
        <taxon>Malvales</taxon>
        <taxon>Dipterocarpaceae</taxon>
        <taxon>Rubroshorea</taxon>
    </lineage>
</organism>
<name>A0AAV5ISK9_9ROSI</name>
<evidence type="ECO:0000313" key="2">
    <source>
        <dbReference type="Proteomes" id="UP001054252"/>
    </source>
</evidence>
<comment type="caution">
    <text evidence="1">The sequence shown here is derived from an EMBL/GenBank/DDBJ whole genome shotgun (WGS) entry which is preliminary data.</text>
</comment>
<dbReference type="Proteomes" id="UP001054252">
    <property type="component" value="Unassembled WGS sequence"/>
</dbReference>